<evidence type="ECO:0000313" key="3">
    <source>
        <dbReference type="EMBL" id="SDZ97383.1"/>
    </source>
</evidence>
<dbReference type="InterPro" id="IPR011051">
    <property type="entry name" value="RmlC_Cupin_sf"/>
</dbReference>
<dbReference type="PANTHER" id="PTHR35848">
    <property type="entry name" value="OXALATE-BINDING PROTEIN"/>
    <property type="match status" value="1"/>
</dbReference>
<dbReference type="GO" id="GO:0046872">
    <property type="term" value="F:metal ion binding"/>
    <property type="evidence" value="ECO:0007669"/>
    <property type="project" value="UniProtKB-KW"/>
</dbReference>
<dbReference type="OrthoDB" id="9791297at2"/>
<proteinExistence type="predicted"/>
<evidence type="ECO:0000313" key="4">
    <source>
        <dbReference type="Proteomes" id="UP000199409"/>
    </source>
</evidence>
<evidence type="ECO:0000259" key="2">
    <source>
        <dbReference type="Pfam" id="PF07883"/>
    </source>
</evidence>
<dbReference type="Proteomes" id="UP000199409">
    <property type="component" value="Unassembled WGS sequence"/>
</dbReference>
<dbReference type="PANTHER" id="PTHR35848:SF6">
    <property type="entry name" value="CUPIN TYPE-2 DOMAIN-CONTAINING PROTEIN"/>
    <property type="match status" value="1"/>
</dbReference>
<keyword evidence="1" id="KW-0479">Metal-binding</keyword>
<name>A0A1H3XDH4_9BACT</name>
<dbReference type="EMBL" id="FNQN01000002">
    <property type="protein sequence ID" value="SDZ97383.1"/>
    <property type="molecule type" value="Genomic_DNA"/>
</dbReference>
<dbReference type="CDD" id="cd02222">
    <property type="entry name" value="cupin_TM1459-like"/>
    <property type="match status" value="1"/>
</dbReference>
<reference evidence="3 4" key="1">
    <citation type="submission" date="2016-10" db="EMBL/GenBank/DDBJ databases">
        <authorList>
            <person name="de Groot N.N."/>
        </authorList>
    </citation>
    <scope>NUCLEOTIDE SEQUENCE [LARGE SCALE GENOMIC DNA]</scope>
    <source>
        <strain evidence="3 4">DSM 7343</strain>
    </source>
</reference>
<dbReference type="InterPro" id="IPR051610">
    <property type="entry name" value="GPI/OXD"/>
</dbReference>
<keyword evidence="4" id="KW-1185">Reference proteome</keyword>
<dbReference type="SUPFAM" id="SSF51182">
    <property type="entry name" value="RmlC-like cupins"/>
    <property type="match status" value="1"/>
</dbReference>
<sequence>MKITSLDQVPTIPMSMEGAVNVAKQVPLGKTDGAPNFSFRVFTISPGGNTPYHIHDVEHLNYILQGEGVLVDADGHQHPVKGGDFSMVLPNEKHQYRNSSATEDFKFICAVPLAYE</sequence>
<feature type="domain" description="Cupin type-2" evidence="2">
    <location>
        <begin position="41"/>
        <end position="110"/>
    </location>
</feature>
<gene>
    <name evidence="3" type="ORF">SAMN05660420_00926</name>
</gene>
<dbReference type="RefSeq" id="WP_092345182.1">
    <property type="nucleotide sequence ID" value="NZ_FNQN01000002.1"/>
</dbReference>
<dbReference type="Gene3D" id="2.60.120.10">
    <property type="entry name" value="Jelly Rolls"/>
    <property type="match status" value="1"/>
</dbReference>
<dbReference type="AlphaFoldDB" id="A0A1H3XDH4"/>
<organism evidence="3 4">
    <name type="scientific">Desulfuromusa kysingii</name>
    <dbReference type="NCBI Taxonomy" id="37625"/>
    <lineage>
        <taxon>Bacteria</taxon>
        <taxon>Pseudomonadati</taxon>
        <taxon>Thermodesulfobacteriota</taxon>
        <taxon>Desulfuromonadia</taxon>
        <taxon>Desulfuromonadales</taxon>
        <taxon>Geopsychrobacteraceae</taxon>
        <taxon>Desulfuromusa</taxon>
    </lineage>
</organism>
<dbReference type="STRING" id="37625.SAMN05660420_00926"/>
<dbReference type="InterPro" id="IPR014710">
    <property type="entry name" value="RmlC-like_jellyroll"/>
</dbReference>
<accession>A0A1H3XDH4</accession>
<dbReference type="Pfam" id="PF07883">
    <property type="entry name" value="Cupin_2"/>
    <property type="match status" value="1"/>
</dbReference>
<evidence type="ECO:0000256" key="1">
    <source>
        <dbReference type="ARBA" id="ARBA00022723"/>
    </source>
</evidence>
<protein>
    <submittedName>
        <fullName evidence="3">Cupin domain-containing protein</fullName>
    </submittedName>
</protein>
<dbReference type="InterPro" id="IPR013096">
    <property type="entry name" value="Cupin_2"/>
</dbReference>